<dbReference type="Proteomes" id="UP000041254">
    <property type="component" value="Unassembled WGS sequence"/>
</dbReference>
<dbReference type="InterPro" id="IPR036111">
    <property type="entry name" value="Mal/L-sulfo/L-lacto_DH-like_sf"/>
</dbReference>
<reference evidence="2 3" key="1">
    <citation type="submission" date="2014-11" db="EMBL/GenBank/DDBJ databases">
        <authorList>
            <person name="Zhu J."/>
            <person name="Qi W."/>
            <person name="Song R."/>
        </authorList>
    </citation>
    <scope>NUCLEOTIDE SEQUENCE [LARGE SCALE GENOMIC DNA]</scope>
</reference>
<gene>
    <name evidence="2" type="ORF">Vbra_10027</name>
</gene>
<dbReference type="GO" id="GO:0016491">
    <property type="term" value="F:oxidoreductase activity"/>
    <property type="evidence" value="ECO:0007669"/>
    <property type="project" value="UniProtKB-KW"/>
</dbReference>
<protein>
    <submittedName>
        <fullName evidence="2">Uncharacterized protein</fullName>
    </submittedName>
</protein>
<dbReference type="InParanoid" id="A0A0G4GHX3"/>
<dbReference type="Pfam" id="PF02615">
    <property type="entry name" value="Ldh_2"/>
    <property type="match status" value="1"/>
</dbReference>
<dbReference type="VEuPathDB" id="CryptoDB:Vbra_10027"/>
<keyword evidence="3" id="KW-1185">Reference proteome</keyword>
<sequence>MELVHLTEVEDLCRKALTNMGHLPQDVEPVCEGLLWAQRRGNNQGIIKIPAGAVRPQPSAGKVTTVFDTKLSARLDAQQRPGIVAVQEATKMAIQKAREHGFGMVRNQEGIICCRCINQI</sequence>
<evidence type="ECO:0000313" key="3">
    <source>
        <dbReference type="Proteomes" id="UP000041254"/>
    </source>
</evidence>
<evidence type="ECO:0000256" key="1">
    <source>
        <dbReference type="ARBA" id="ARBA00023002"/>
    </source>
</evidence>
<dbReference type="SUPFAM" id="SSF89733">
    <property type="entry name" value="L-sulfolactate dehydrogenase-like"/>
    <property type="match status" value="1"/>
</dbReference>
<organism evidence="2 3">
    <name type="scientific">Vitrella brassicaformis (strain CCMP3155)</name>
    <dbReference type="NCBI Taxonomy" id="1169540"/>
    <lineage>
        <taxon>Eukaryota</taxon>
        <taxon>Sar</taxon>
        <taxon>Alveolata</taxon>
        <taxon>Colpodellida</taxon>
        <taxon>Vitrellaceae</taxon>
        <taxon>Vitrella</taxon>
    </lineage>
</organism>
<accession>A0A0G4GHX3</accession>
<dbReference type="InterPro" id="IPR043143">
    <property type="entry name" value="Mal/L-sulf/L-lact_DH-like_NADP"/>
</dbReference>
<dbReference type="OrthoDB" id="3512640at2759"/>
<dbReference type="AlphaFoldDB" id="A0A0G4GHX3"/>
<dbReference type="EMBL" id="CDMY01000666">
    <property type="protein sequence ID" value="CEM29208.1"/>
    <property type="molecule type" value="Genomic_DNA"/>
</dbReference>
<dbReference type="Gene3D" id="3.30.1370.60">
    <property type="entry name" value="Hypothetical oxidoreductase yiak, domain 2"/>
    <property type="match status" value="1"/>
</dbReference>
<dbReference type="PhylomeDB" id="A0A0G4GHX3"/>
<evidence type="ECO:0000313" key="2">
    <source>
        <dbReference type="EMBL" id="CEM29208.1"/>
    </source>
</evidence>
<dbReference type="InterPro" id="IPR003767">
    <property type="entry name" value="Malate/L-lactate_DH-like"/>
</dbReference>
<proteinExistence type="predicted"/>
<keyword evidence="1" id="KW-0560">Oxidoreductase</keyword>
<name>A0A0G4GHX3_VITBC</name>